<evidence type="ECO:0000256" key="5">
    <source>
        <dbReference type="ARBA" id="ARBA00022970"/>
    </source>
</evidence>
<dbReference type="FunFam" id="1.10.3720.10:FF:000006">
    <property type="entry name" value="Glutamate/aspartate ABC transporter, permease protein GltK"/>
    <property type="match status" value="1"/>
</dbReference>
<keyword evidence="2 8" id="KW-0813">Transport</keyword>
<proteinExistence type="inferred from homology"/>
<dbReference type="OMA" id="LRDPFWC"/>
<dbReference type="CDD" id="cd06261">
    <property type="entry name" value="TM_PBP2"/>
    <property type="match status" value="1"/>
</dbReference>
<dbReference type="InterPro" id="IPR000515">
    <property type="entry name" value="MetI-like"/>
</dbReference>
<dbReference type="NCBIfam" id="TIGR01726">
    <property type="entry name" value="HEQRo_perm_3TM"/>
    <property type="match status" value="1"/>
</dbReference>
<sequence>MKFDVTYFLESFPQLFKYVYITLGITVVSMIISFVIGIGLAIITKNKTKFLYSIARVYISFFRGTPLLVQLFVLYFGLPQIFPTFTVLTAMQATLIGLSLNNAAYLSEIIRGSLNAVESGQMDACLSVGMTKAQAMRQIIFPQAIRVAVPSLGNNFVGLLKESSLSFALGVAEILAQAKMLAAQSYRYMESYLAVAIVYWIITIVISWGQKKLEKKLDAPYL</sequence>
<evidence type="ECO:0000256" key="2">
    <source>
        <dbReference type="ARBA" id="ARBA00022448"/>
    </source>
</evidence>
<evidence type="ECO:0000256" key="3">
    <source>
        <dbReference type="ARBA" id="ARBA00022475"/>
    </source>
</evidence>
<feature type="transmembrane region" description="Helical" evidence="8">
    <location>
        <begin position="81"/>
        <end position="101"/>
    </location>
</feature>
<dbReference type="GeneID" id="301198988"/>
<keyword evidence="5" id="KW-0029">Amino-acid transport</keyword>
<evidence type="ECO:0000256" key="1">
    <source>
        <dbReference type="ARBA" id="ARBA00004651"/>
    </source>
</evidence>
<protein>
    <submittedName>
        <fullName evidence="9">Amino acid ABC transporter permease</fullName>
    </submittedName>
</protein>
<dbReference type="Gene3D" id="1.10.3720.10">
    <property type="entry name" value="MetI-like"/>
    <property type="match status" value="1"/>
</dbReference>
<dbReference type="PANTHER" id="PTHR30614:SF0">
    <property type="entry name" value="L-CYSTINE TRANSPORT SYSTEM PERMEASE PROTEIN TCYL"/>
    <property type="match status" value="1"/>
</dbReference>
<evidence type="ECO:0000256" key="6">
    <source>
        <dbReference type="ARBA" id="ARBA00022989"/>
    </source>
</evidence>
<feature type="transmembrane region" description="Helical" evidence="8">
    <location>
        <begin position="20"/>
        <end position="43"/>
    </location>
</feature>
<dbReference type="RefSeq" id="WP_000667175.1">
    <property type="nucleotide sequence ID" value="NZ_LONG01000102.1"/>
</dbReference>
<gene>
    <name evidence="9" type="ORF">CN290_00930</name>
</gene>
<dbReference type="PROSITE" id="PS50928">
    <property type="entry name" value="ABC_TM1"/>
    <property type="match status" value="1"/>
</dbReference>
<evidence type="ECO:0000256" key="4">
    <source>
        <dbReference type="ARBA" id="ARBA00022692"/>
    </source>
</evidence>
<dbReference type="InterPro" id="IPR043429">
    <property type="entry name" value="ArtM/GltK/GlnP/TcyL/YhdX-like"/>
</dbReference>
<evidence type="ECO:0000256" key="7">
    <source>
        <dbReference type="ARBA" id="ARBA00023136"/>
    </source>
</evidence>
<dbReference type="Pfam" id="PF00528">
    <property type="entry name" value="BPD_transp_1"/>
    <property type="match status" value="1"/>
</dbReference>
<comment type="subcellular location">
    <subcellularLocation>
        <location evidence="1 8">Cell membrane</location>
        <topology evidence="1 8">Multi-pass membrane protein</topology>
    </subcellularLocation>
</comment>
<dbReference type="InterPro" id="IPR035906">
    <property type="entry name" value="MetI-like_sf"/>
</dbReference>
<evidence type="ECO:0000256" key="8">
    <source>
        <dbReference type="RuleBase" id="RU363032"/>
    </source>
</evidence>
<organism evidence="9 10">
    <name type="scientific">Bacillus cereus</name>
    <dbReference type="NCBI Taxonomy" id="1396"/>
    <lineage>
        <taxon>Bacteria</taxon>
        <taxon>Bacillati</taxon>
        <taxon>Bacillota</taxon>
        <taxon>Bacilli</taxon>
        <taxon>Bacillales</taxon>
        <taxon>Bacillaceae</taxon>
        <taxon>Bacillus</taxon>
        <taxon>Bacillus cereus group</taxon>
    </lineage>
</organism>
<keyword evidence="7 8" id="KW-0472">Membrane</keyword>
<dbReference type="Proteomes" id="UP000220226">
    <property type="component" value="Unassembled WGS sequence"/>
</dbReference>
<evidence type="ECO:0000313" key="9">
    <source>
        <dbReference type="EMBL" id="PFC78488.1"/>
    </source>
</evidence>
<evidence type="ECO:0000313" key="10">
    <source>
        <dbReference type="Proteomes" id="UP000220226"/>
    </source>
</evidence>
<dbReference type="KEGG" id="bcef:BcrFT9_02694"/>
<reference evidence="9 10" key="1">
    <citation type="submission" date="2017-09" db="EMBL/GenBank/DDBJ databases">
        <title>Large-scale bioinformatics analysis of Bacillus genomes uncovers conserved roles of natural products in bacterial physiology.</title>
        <authorList>
            <consortium name="Agbiome Team Llc"/>
            <person name="Bleich R.M."/>
            <person name="Grubbs K.J."/>
            <person name="Santa Maria K.C."/>
            <person name="Allen S.E."/>
            <person name="Farag S."/>
            <person name="Shank E.A."/>
            <person name="Bowers A."/>
        </authorList>
    </citation>
    <scope>NUCLEOTIDE SEQUENCE [LARGE SCALE GENOMIC DNA]</scope>
    <source>
        <strain evidence="9 10">AFS025165</strain>
    </source>
</reference>
<comment type="similarity">
    <text evidence="8">Belongs to the binding-protein-dependent transport system permease family.</text>
</comment>
<dbReference type="AlphaFoldDB" id="A0A068NFS2"/>
<dbReference type="SUPFAM" id="SSF161098">
    <property type="entry name" value="MetI-like"/>
    <property type="match status" value="1"/>
</dbReference>
<keyword evidence="6 8" id="KW-1133">Transmembrane helix</keyword>
<feature type="transmembrane region" description="Helical" evidence="8">
    <location>
        <begin position="189"/>
        <end position="208"/>
    </location>
</feature>
<keyword evidence="4 8" id="KW-0812">Transmembrane</keyword>
<dbReference type="GO" id="GO:0015184">
    <property type="term" value="F:L-cystine transmembrane transporter activity"/>
    <property type="evidence" value="ECO:0007669"/>
    <property type="project" value="TreeGrafter"/>
</dbReference>
<dbReference type="InterPro" id="IPR010065">
    <property type="entry name" value="AA_ABC_transptr_permease_3TM"/>
</dbReference>
<comment type="caution">
    <text evidence="9">The sequence shown here is derived from an EMBL/GenBank/DDBJ whole genome shotgun (WGS) entry which is preliminary data.</text>
</comment>
<dbReference type="GO" id="GO:0043190">
    <property type="term" value="C:ATP-binding cassette (ABC) transporter complex"/>
    <property type="evidence" value="ECO:0007669"/>
    <property type="project" value="InterPro"/>
</dbReference>
<name>A0A068NFS2_BACCE</name>
<accession>A0A068NFS2</accession>
<feature type="transmembrane region" description="Helical" evidence="8">
    <location>
        <begin position="55"/>
        <end position="75"/>
    </location>
</feature>
<keyword evidence="3" id="KW-1003">Cell membrane</keyword>
<dbReference type="EMBL" id="NTQT01000001">
    <property type="protein sequence ID" value="PFC78488.1"/>
    <property type="molecule type" value="Genomic_DNA"/>
</dbReference>
<dbReference type="PANTHER" id="PTHR30614">
    <property type="entry name" value="MEMBRANE COMPONENT OF AMINO ACID ABC TRANSPORTER"/>
    <property type="match status" value="1"/>
</dbReference>